<dbReference type="EMBL" id="SHGT01000029">
    <property type="protein sequence ID" value="TAA12939.1"/>
    <property type="molecule type" value="Genomic_DNA"/>
</dbReference>
<name>A0A4Q8L180_9STRE</name>
<dbReference type="InterPro" id="IPR011991">
    <property type="entry name" value="ArsR-like_HTH"/>
</dbReference>
<dbReference type="InterPro" id="IPR036388">
    <property type="entry name" value="WH-like_DNA-bd_sf"/>
</dbReference>
<keyword evidence="2" id="KW-0238">DNA-binding</keyword>
<keyword evidence="3" id="KW-0804">Transcription</keyword>
<comment type="caution">
    <text evidence="5">The sequence shown here is derived from an EMBL/GenBank/DDBJ whole genome shotgun (WGS) entry which is preliminary data.</text>
</comment>
<dbReference type="GO" id="GO:0003677">
    <property type="term" value="F:DNA binding"/>
    <property type="evidence" value="ECO:0007669"/>
    <property type="project" value="UniProtKB-KW"/>
</dbReference>
<dbReference type="Proteomes" id="UP000291525">
    <property type="component" value="Unassembled WGS sequence"/>
</dbReference>
<evidence type="ECO:0000256" key="1">
    <source>
        <dbReference type="ARBA" id="ARBA00023015"/>
    </source>
</evidence>
<sequence length="141" mass="16431">MQEMEDLLYRLKVADESISNLFEKQLGISLTRYTILRILLEDAPMHQLALQQRLQIDRAAITRHLKLLEEQGYISRERNPKNQREVLVWPTEQAREALISAPPAHHLAIKEAMNQVLTLEERNQFLAMLDKLLIGLQELPI</sequence>
<evidence type="ECO:0000259" key="4">
    <source>
        <dbReference type="PROSITE" id="PS50995"/>
    </source>
</evidence>
<keyword evidence="1" id="KW-0805">Transcription regulation</keyword>
<dbReference type="AlphaFoldDB" id="A0A4Q8L180"/>
<dbReference type="Pfam" id="PF01047">
    <property type="entry name" value="MarR"/>
    <property type="match status" value="1"/>
</dbReference>
<reference evidence="5 6" key="1">
    <citation type="submission" date="2019-02" db="EMBL/GenBank/DDBJ databases">
        <title>First genome of the species Streptococcus parasuis.</title>
        <authorList>
            <person name="Stevens M.J.A."/>
            <person name="Stephan R."/>
        </authorList>
    </citation>
    <scope>NUCLEOTIDE SEQUENCE [LARGE SCALE GENOMIC DNA]</scope>
    <source>
        <strain evidence="5 6">4253</strain>
    </source>
</reference>
<dbReference type="OrthoDB" id="2366010at2"/>
<evidence type="ECO:0000313" key="6">
    <source>
        <dbReference type="Proteomes" id="UP000291525"/>
    </source>
</evidence>
<dbReference type="PANTHER" id="PTHR42756:SF1">
    <property type="entry name" value="TRANSCRIPTIONAL REPRESSOR OF EMRAB OPERON"/>
    <property type="match status" value="1"/>
</dbReference>
<dbReference type="GO" id="GO:0003700">
    <property type="term" value="F:DNA-binding transcription factor activity"/>
    <property type="evidence" value="ECO:0007669"/>
    <property type="project" value="InterPro"/>
</dbReference>
<accession>A0A4Q8L180</accession>
<feature type="domain" description="HTH marR-type" evidence="4">
    <location>
        <begin position="1"/>
        <end position="134"/>
    </location>
</feature>
<protein>
    <submittedName>
        <fullName evidence="5">MarR family transcriptional regulator</fullName>
    </submittedName>
</protein>
<dbReference type="PRINTS" id="PR00598">
    <property type="entry name" value="HTHMARR"/>
</dbReference>
<dbReference type="SUPFAM" id="SSF46785">
    <property type="entry name" value="Winged helix' DNA-binding domain"/>
    <property type="match status" value="1"/>
</dbReference>
<proteinExistence type="predicted"/>
<dbReference type="PANTHER" id="PTHR42756">
    <property type="entry name" value="TRANSCRIPTIONAL REGULATOR, MARR"/>
    <property type="match status" value="1"/>
</dbReference>
<evidence type="ECO:0000313" key="5">
    <source>
        <dbReference type="EMBL" id="TAA12939.1"/>
    </source>
</evidence>
<dbReference type="InterPro" id="IPR036390">
    <property type="entry name" value="WH_DNA-bd_sf"/>
</dbReference>
<evidence type="ECO:0000256" key="3">
    <source>
        <dbReference type="ARBA" id="ARBA00023163"/>
    </source>
</evidence>
<dbReference type="PROSITE" id="PS01117">
    <property type="entry name" value="HTH_MARR_1"/>
    <property type="match status" value="1"/>
</dbReference>
<dbReference type="Gene3D" id="1.10.10.10">
    <property type="entry name" value="Winged helix-like DNA-binding domain superfamily/Winged helix DNA-binding domain"/>
    <property type="match status" value="1"/>
</dbReference>
<gene>
    <name evidence="5" type="ORF">EXW74_05730</name>
</gene>
<dbReference type="InterPro" id="IPR023187">
    <property type="entry name" value="Tscrpt_reg_MarR-type_CS"/>
</dbReference>
<evidence type="ECO:0000256" key="2">
    <source>
        <dbReference type="ARBA" id="ARBA00023125"/>
    </source>
</evidence>
<dbReference type="InterPro" id="IPR000835">
    <property type="entry name" value="HTH_MarR-typ"/>
</dbReference>
<dbReference type="RefSeq" id="WP_130555077.1">
    <property type="nucleotide sequence ID" value="NZ_CP076721.1"/>
</dbReference>
<dbReference type="CDD" id="cd00090">
    <property type="entry name" value="HTH_ARSR"/>
    <property type="match status" value="1"/>
</dbReference>
<organism evidence="5 6">
    <name type="scientific">Streptococcus parasuis</name>
    <dbReference type="NCBI Taxonomy" id="1501662"/>
    <lineage>
        <taxon>Bacteria</taxon>
        <taxon>Bacillati</taxon>
        <taxon>Bacillota</taxon>
        <taxon>Bacilli</taxon>
        <taxon>Lactobacillales</taxon>
        <taxon>Streptococcaceae</taxon>
        <taxon>Streptococcus</taxon>
    </lineage>
</organism>
<dbReference type="PROSITE" id="PS50995">
    <property type="entry name" value="HTH_MARR_2"/>
    <property type="match status" value="1"/>
</dbReference>
<dbReference type="SMART" id="SM00347">
    <property type="entry name" value="HTH_MARR"/>
    <property type="match status" value="1"/>
</dbReference>